<reference evidence="2 3" key="1">
    <citation type="submission" date="2019-02" db="EMBL/GenBank/DDBJ databases">
        <title>Deep-cultivation of Planctomycetes and their phenomic and genomic characterization uncovers novel biology.</title>
        <authorList>
            <person name="Wiegand S."/>
            <person name="Jogler M."/>
            <person name="Boedeker C."/>
            <person name="Pinto D."/>
            <person name="Vollmers J."/>
            <person name="Rivas-Marin E."/>
            <person name="Kohn T."/>
            <person name="Peeters S.H."/>
            <person name="Heuer A."/>
            <person name="Rast P."/>
            <person name="Oberbeckmann S."/>
            <person name="Bunk B."/>
            <person name="Jeske O."/>
            <person name="Meyerdierks A."/>
            <person name="Storesund J.E."/>
            <person name="Kallscheuer N."/>
            <person name="Luecker S."/>
            <person name="Lage O.M."/>
            <person name="Pohl T."/>
            <person name="Merkel B.J."/>
            <person name="Hornburger P."/>
            <person name="Mueller R.-W."/>
            <person name="Bruemmer F."/>
            <person name="Labrenz M."/>
            <person name="Spormann A.M."/>
            <person name="Op Den Camp H."/>
            <person name="Overmann J."/>
            <person name="Amann R."/>
            <person name="Jetten M.S.M."/>
            <person name="Mascher T."/>
            <person name="Medema M.H."/>
            <person name="Devos D.P."/>
            <person name="Kaster A.-K."/>
            <person name="Ovreas L."/>
            <person name="Rohde M."/>
            <person name="Galperin M.Y."/>
            <person name="Jogler C."/>
        </authorList>
    </citation>
    <scope>NUCLEOTIDE SEQUENCE [LARGE SCALE GENOMIC DNA]</scope>
    <source>
        <strain evidence="2 3">Pan54</strain>
    </source>
</reference>
<gene>
    <name evidence="2" type="ORF">Pan54_24480</name>
</gene>
<dbReference type="InterPro" id="IPR029044">
    <property type="entry name" value="Nucleotide-diphossugar_trans"/>
</dbReference>
<dbReference type="OrthoDB" id="277808at2"/>
<proteinExistence type="predicted"/>
<dbReference type="Gene3D" id="3.90.550.10">
    <property type="entry name" value="Spore Coat Polysaccharide Biosynthesis Protein SpsA, Chain A"/>
    <property type="match status" value="1"/>
</dbReference>
<accession>A0A5C5XH18</accession>
<sequence>MTSPLITVITATYRRPKDLWRLFECLQLVDLTEMAVEHLVIHDGPNEKRLQAITKAFPQHPGIDRKYLCLEKHHGQFGAFCKDFGLITARGKYVVFWDDDNWFYPHALMHLIEIVGIEKRIGVCQLRHHAFRYEPIPNAEIWEQANRTFSFKNIDTGCFIIETELARQGFWYDQQGPGSDHRYFKRVIQAAGGYDTLVFDQTIIGVHL</sequence>
<name>A0A5C5XH18_9PLAN</name>
<feature type="domain" description="Glycosyltransferase 2-like" evidence="1">
    <location>
        <begin position="7"/>
        <end position="131"/>
    </location>
</feature>
<keyword evidence="3" id="KW-1185">Reference proteome</keyword>
<dbReference type="Proteomes" id="UP000316095">
    <property type="component" value="Unassembled WGS sequence"/>
</dbReference>
<organism evidence="2 3">
    <name type="scientific">Rubinisphaera italica</name>
    <dbReference type="NCBI Taxonomy" id="2527969"/>
    <lineage>
        <taxon>Bacteria</taxon>
        <taxon>Pseudomonadati</taxon>
        <taxon>Planctomycetota</taxon>
        <taxon>Planctomycetia</taxon>
        <taxon>Planctomycetales</taxon>
        <taxon>Planctomycetaceae</taxon>
        <taxon>Rubinisphaera</taxon>
    </lineage>
</organism>
<dbReference type="InterPro" id="IPR001173">
    <property type="entry name" value="Glyco_trans_2-like"/>
</dbReference>
<evidence type="ECO:0000259" key="1">
    <source>
        <dbReference type="Pfam" id="PF00535"/>
    </source>
</evidence>
<dbReference type="Pfam" id="PF00535">
    <property type="entry name" value="Glycos_transf_2"/>
    <property type="match status" value="1"/>
</dbReference>
<keyword evidence="2" id="KW-0808">Transferase</keyword>
<evidence type="ECO:0000313" key="2">
    <source>
        <dbReference type="EMBL" id="TWT61711.1"/>
    </source>
</evidence>
<dbReference type="AlphaFoldDB" id="A0A5C5XH18"/>
<protein>
    <submittedName>
        <fullName evidence="2">Putative glycosyl transferase</fullName>
    </submittedName>
</protein>
<comment type="caution">
    <text evidence="2">The sequence shown here is derived from an EMBL/GenBank/DDBJ whole genome shotgun (WGS) entry which is preliminary data.</text>
</comment>
<evidence type="ECO:0000313" key="3">
    <source>
        <dbReference type="Proteomes" id="UP000316095"/>
    </source>
</evidence>
<dbReference type="SUPFAM" id="SSF53448">
    <property type="entry name" value="Nucleotide-diphospho-sugar transferases"/>
    <property type="match status" value="1"/>
</dbReference>
<dbReference type="EMBL" id="SJPG01000001">
    <property type="protein sequence ID" value="TWT61711.1"/>
    <property type="molecule type" value="Genomic_DNA"/>
</dbReference>
<dbReference type="RefSeq" id="WP_146503664.1">
    <property type="nucleotide sequence ID" value="NZ_SJPG01000001.1"/>
</dbReference>
<dbReference type="CDD" id="cd00761">
    <property type="entry name" value="Glyco_tranf_GTA_type"/>
    <property type="match status" value="1"/>
</dbReference>
<dbReference type="GO" id="GO:0016740">
    <property type="term" value="F:transferase activity"/>
    <property type="evidence" value="ECO:0007669"/>
    <property type="project" value="UniProtKB-KW"/>
</dbReference>